<name>A0A4Y7K8G8_PAPSO</name>
<accession>A0A4Y7K8G8</accession>
<reference evidence="1 2" key="1">
    <citation type="journal article" date="2018" name="Science">
        <title>The opium poppy genome and morphinan production.</title>
        <authorList>
            <person name="Guo L."/>
            <person name="Winzer T."/>
            <person name="Yang X."/>
            <person name="Li Y."/>
            <person name="Ning Z."/>
            <person name="He Z."/>
            <person name="Teodor R."/>
            <person name="Lu Y."/>
            <person name="Bowser T.A."/>
            <person name="Graham I.A."/>
            <person name="Ye K."/>
        </authorList>
    </citation>
    <scope>NUCLEOTIDE SEQUENCE [LARGE SCALE GENOMIC DNA]</scope>
    <source>
        <strain evidence="2">cv. HN1</strain>
        <tissue evidence="1">Leaves</tissue>
    </source>
</reference>
<proteinExistence type="predicted"/>
<gene>
    <name evidence="1" type="ORF">C5167_032192</name>
</gene>
<organism evidence="1 2">
    <name type="scientific">Papaver somniferum</name>
    <name type="common">Opium poppy</name>
    <dbReference type="NCBI Taxonomy" id="3469"/>
    <lineage>
        <taxon>Eukaryota</taxon>
        <taxon>Viridiplantae</taxon>
        <taxon>Streptophyta</taxon>
        <taxon>Embryophyta</taxon>
        <taxon>Tracheophyta</taxon>
        <taxon>Spermatophyta</taxon>
        <taxon>Magnoliopsida</taxon>
        <taxon>Ranunculales</taxon>
        <taxon>Papaveraceae</taxon>
        <taxon>Papaveroideae</taxon>
        <taxon>Papaver</taxon>
    </lineage>
</organism>
<dbReference type="AlphaFoldDB" id="A0A4Y7K8G8"/>
<dbReference type="EMBL" id="CM010721">
    <property type="protein sequence ID" value="RZC69106.1"/>
    <property type="molecule type" value="Genomic_DNA"/>
</dbReference>
<keyword evidence="2" id="KW-1185">Reference proteome</keyword>
<dbReference type="Proteomes" id="UP000316621">
    <property type="component" value="Chromosome 7"/>
</dbReference>
<sequence length="96" mass="11320">MSNHGRSIVLYSCPKSSTFEFFVFLPYILKCGTRRFHFVSHADVHHDFDLWFSSQLNKNFKTQVSSQILRYYKTQITGVVYINDIADDYFTDCFKG</sequence>
<evidence type="ECO:0000313" key="2">
    <source>
        <dbReference type="Proteomes" id="UP000316621"/>
    </source>
</evidence>
<dbReference type="Gramene" id="RZC69106">
    <property type="protein sequence ID" value="RZC69106"/>
    <property type="gene ID" value="C5167_032192"/>
</dbReference>
<protein>
    <submittedName>
        <fullName evidence="1">Uncharacterized protein</fullName>
    </submittedName>
</protein>
<evidence type="ECO:0000313" key="1">
    <source>
        <dbReference type="EMBL" id="RZC69106.1"/>
    </source>
</evidence>